<accession>A0A0F9YJF8</accession>
<sequence length="200" mass="23396">MSDINQIIVGSILGDGSLSPLTKRNKYSTLDISQHESKLPYLRWLYDQLTKKFELNPIYQKKGFENQYRFRSKPNKTLGIFRSKFYDNLTGCKIIPKDIGDLLKNPISLAVWYMDDGTLDKRYKYHLNSSIATNCFSFEECSLLSEVLNDNFKLKTSVNKTTMRGKIYPRIYFKSECMNDFIKIIKPYINSVFNYKIGIE</sequence>
<dbReference type="Pfam" id="PF03161">
    <property type="entry name" value="LAGLIDADG_2"/>
    <property type="match status" value="1"/>
</dbReference>
<organism evidence="2 3">
    <name type="scientific">Candidatus Woesebacteria bacterium GW2011_GWC2_31_9</name>
    <dbReference type="NCBI Taxonomy" id="1618586"/>
    <lineage>
        <taxon>Bacteria</taxon>
        <taxon>Candidatus Woeseibacteriota</taxon>
    </lineage>
</organism>
<keyword evidence="2" id="KW-0255">Endonuclease</keyword>
<dbReference type="InterPro" id="IPR027434">
    <property type="entry name" value="Homing_endonucl"/>
</dbReference>
<dbReference type="AlphaFoldDB" id="A0A0F9YJF8"/>
<dbReference type="GO" id="GO:0004519">
    <property type="term" value="F:endonuclease activity"/>
    <property type="evidence" value="ECO:0007669"/>
    <property type="project" value="UniProtKB-KW"/>
</dbReference>
<evidence type="ECO:0000259" key="1">
    <source>
        <dbReference type="Pfam" id="PF03161"/>
    </source>
</evidence>
<protein>
    <submittedName>
        <fullName evidence="2">LAGLIDADG homing endonuclease</fullName>
    </submittedName>
</protein>
<keyword evidence="2" id="KW-0378">Hydrolase</keyword>
<dbReference type="Proteomes" id="UP000034803">
    <property type="component" value="Unassembled WGS sequence"/>
</dbReference>
<dbReference type="Gene3D" id="3.10.28.10">
    <property type="entry name" value="Homing endonucleases"/>
    <property type="match status" value="2"/>
</dbReference>
<proteinExistence type="predicted"/>
<keyword evidence="2" id="KW-0540">Nuclease</keyword>
<evidence type="ECO:0000313" key="3">
    <source>
        <dbReference type="Proteomes" id="UP000034803"/>
    </source>
</evidence>
<dbReference type="EMBL" id="LBOI01000007">
    <property type="protein sequence ID" value="KKP31634.1"/>
    <property type="molecule type" value="Genomic_DNA"/>
</dbReference>
<dbReference type="SUPFAM" id="SSF55608">
    <property type="entry name" value="Homing endonucleases"/>
    <property type="match status" value="1"/>
</dbReference>
<gene>
    <name evidence="2" type="ORF">UR21_C0007G0052</name>
</gene>
<reference evidence="2 3" key="1">
    <citation type="journal article" date="2015" name="Nature">
        <title>rRNA introns, odd ribosomes, and small enigmatic genomes across a large radiation of phyla.</title>
        <authorList>
            <person name="Brown C.T."/>
            <person name="Hug L.A."/>
            <person name="Thomas B.C."/>
            <person name="Sharon I."/>
            <person name="Castelle C.J."/>
            <person name="Singh A."/>
            <person name="Wilkins M.J."/>
            <person name="Williams K.H."/>
            <person name="Banfield J.F."/>
        </authorList>
    </citation>
    <scope>NUCLEOTIDE SEQUENCE [LARGE SCALE GENOMIC DNA]</scope>
</reference>
<comment type="caution">
    <text evidence="2">The sequence shown here is derived from an EMBL/GenBank/DDBJ whole genome shotgun (WGS) entry which is preliminary data.</text>
</comment>
<dbReference type="InterPro" id="IPR004860">
    <property type="entry name" value="LAGLIDADG_dom"/>
</dbReference>
<feature type="domain" description="Homing endonuclease LAGLIDADG" evidence="1">
    <location>
        <begin position="6"/>
        <end position="181"/>
    </location>
</feature>
<name>A0A0F9YJF8_9BACT</name>
<evidence type="ECO:0000313" key="2">
    <source>
        <dbReference type="EMBL" id="KKP31634.1"/>
    </source>
</evidence>